<dbReference type="PANTHER" id="PTHR33778">
    <property type="entry name" value="PROTEIN MGTC"/>
    <property type="match status" value="1"/>
</dbReference>
<comment type="similarity">
    <text evidence="2">Belongs to the MgtC/SapB family.</text>
</comment>
<dbReference type="GO" id="GO:0005886">
    <property type="term" value="C:plasma membrane"/>
    <property type="evidence" value="ECO:0007669"/>
    <property type="project" value="UniProtKB-SubCell"/>
</dbReference>
<evidence type="ECO:0000256" key="6">
    <source>
        <dbReference type="ARBA" id="ARBA00023136"/>
    </source>
</evidence>
<dbReference type="PRINTS" id="PR01837">
    <property type="entry name" value="MGTCSAPBPROT"/>
</dbReference>
<evidence type="ECO:0000259" key="8">
    <source>
        <dbReference type="Pfam" id="PF02308"/>
    </source>
</evidence>
<reference evidence="9" key="2">
    <citation type="journal article" date="2023" name="PLoS ONE">
        <title>Philodulcilactobacillus myokoensis gen. nov., sp. nov., a fructophilic, acidophilic, and agar-phobic lactic acid bacterium isolated from fermented vegetable extracts.</title>
        <authorList>
            <person name="Kouya T."/>
            <person name="Ishiyama Y."/>
            <person name="Ohashi S."/>
            <person name="Kumakubo R."/>
            <person name="Yamazaki T."/>
            <person name="Otaki T."/>
        </authorList>
    </citation>
    <scope>NUCLEOTIDE SEQUENCE</scope>
    <source>
        <strain evidence="9">WR16-4</strain>
    </source>
</reference>
<evidence type="ECO:0000256" key="3">
    <source>
        <dbReference type="ARBA" id="ARBA00022475"/>
    </source>
</evidence>
<keyword evidence="3" id="KW-1003">Cell membrane</keyword>
<keyword evidence="10" id="KW-1185">Reference proteome</keyword>
<feature type="transmembrane region" description="Helical" evidence="7">
    <location>
        <begin position="6"/>
        <end position="24"/>
    </location>
</feature>
<name>A0A9W6AZU2_9LACO</name>
<keyword evidence="9" id="KW-0808">Transferase</keyword>
<evidence type="ECO:0000256" key="2">
    <source>
        <dbReference type="ARBA" id="ARBA00009298"/>
    </source>
</evidence>
<evidence type="ECO:0000313" key="9">
    <source>
        <dbReference type="EMBL" id="GLB46375.1"/>
    </source>
</evidence>
<dbReference type="PANTHER" id="PTHR33778:SF1">
    <property type="entry name" value="MAGNESIUM TRANSPORTER YHID-RELATED"/>
    <property type="match status" value="1"/>
</dbReference>
<dbReference type="Proteomes" id="UP001144204">
    <property type="component" value="Unassembled WGS sequence"/>
</dbReference>
<evidence type="ECO:0000256" key="4">
    <source>
        <dbReference type="ARBA" id="ARBA00022692"/>
    </source>
</evidence>
<evidence type="ECO:0000313" key="10">
    <source>
        <dbReference type="Proteomes" id="UP001144204"/>
    </source>
</evidence>
<evidence type="ECO:0000256" key="5">
    <source>
        <dbReference type="ARBA" id="ARBA00022989"/>
    </source>
</evidence>
<dbReference type="EMBL" id="BRPL01000002">
    <property type="protein sequence ID" value="GLB46375.1"/>
    <property type="molecule type" value="Genomic_DNA"/>
</dbReference>
<dbReference type="GO" id="GO:0008168">
    <property type="term" value="F:methyltransferase activity"/>
    <property type="evidence" value="ECO:0007669"/>
    <property type="project" value="UniProtKB-KW"/>
</dbReference>
<evidence type="ECO:0000256" key="7">
    <source>
        <dbReference type="SAM" id="Phobius"/>
    </source>
</evidence>
<organism evidence="9 10">
    <name type="scientific">Philodulcilactobacillus myokoensis</name>
    <dbReference type="NCBI Taxonomy" id="2929573"/>
    <lineage>
        <taxon>Bacteria</taxon>
        <taxon>Bacillati</taxon>
        <taxon>Bacillota</taxon>
        <taxon>Bacilli</taxon>
        <taxon>Lactobacillales</taxon>
        <taxon>Lactobacillaceae</taxon>
        <taxon>Philodulcilactobacillus</taxon>
    </lineage>
</organism>
<feature type="transmembrane region" description="Helical" evidence="7">
    <location>
        <begin position="103"/>
        <end position="136"/>
    </location>
</feature>
<dbReference type="InterPro" id="IPR049177">
    <property type="entry name" value="MgtC_SapB_SrpB_YhiD_N"/>
</dbReference>
<feature type="transmembrane region" description="Helical" evidence="7">
    <location>
        <begin position="33"/>
        <end position="52"/>
    </location>
</feature>
<keyword evidence="5 7" id="KW-1133">Transmembrane helix</keyword>
<keyword evidence="9" id="KW-0489">Methyltransferase</keyword>
<dbReference type="AlphaFoldDB" id="A0A9W6AZU2"/>
<comment type="caution">
    <text evidence="9">The sequence shown here is derived from an EMBL/GenBank/DDBJ whole genome shotgun (WGS) entry which is preliminary data.</text>
</comment>
<reference evidence="9" key="1">
    <citation type="submission" date="2022-07" db="EMBL/GenBank/DDBJ databases">
        <authorList>
            <person name="Kouya T."/>
            <person name="Ishiyama Y."/>
        </authorList>
    </citation>
    <scope>NUCLEOTIDE SEQUENCE</scope>
    <source>
        <strain evidence="9">WR16-4</strain>
    </source>
</reference>
<feature type="domain" description="MgtC/SapB/SrpB/YhiD N-terminal" evidence="8">
    <location>
        <begin position="12"/>
        <end position="136"/>
    </location>
</feature>
<accession>A0A9W6AZU2</accession>
<dbReference type="Pfam" id="PF02308">
    <property type="entry name" value="MgtC"/>
    <property type="match status" value="1"/>
</dbReference>
<comment type="subcellular location">
    <subcellularLocation>
        <location evidence="1">Cell membrane</location>
        <topology evidence="1">Multi-pass membrane protein</topology>
    </subcellularLocation>
</comment>
<keyword evidence="4 7" id="KW-0812">Transmembrane</keyword>
<gene>
    <name evidence="9" type="ORF">WR164_03540</name>
</gene>
<evidence type="ECO:0000256" key="1">
    <source>
        <dbReference type="ARBA" id="ARBA00004651"/>
    </source>
</evidence>
<dbReference type="GO" id="GO:0032259">
    <property type="term" value="P:methylation"/>
    <property type="evidence" value="ECO:0007669"/>
    <property type="project" value="UniProtKB-KW"/>
</dbReference>
<feature type="transmembrane region" description="Helical" evidence="7">
    <location>
        <begin position="72"/>
        <end position="91"/>
    </location>
</feature>
<proteinExistence type="inferred from homology"/>
<sequence length="226" mass="24878">MLLTNLDWFLRLVLAMFCGGLVGYERSRQLKSAGIRTHMVVAVGSALVMIVSKYGFYDILSLHNIALDPSRIAAQIVSGISFLGAGTIIIGRNRVSGLTTAAGVWSTAMIGMAVGAGMYFIGIAATIFIVVIQFVFHDDSILNILINRIHIRLNLEINNDGRAIERIEKILGQHHVELVNLQVTSADETRLGVRIDGMINHKINPSKIILALERDHDVVRITSEHR</sequence>
<keyword evidence="6 7" id="KW-0472">Membrane</keyword>
<dbReference type="InterPro" id="IPR003416">
    <property type="entry name" value="MgtC/SapB/SrpB/YhiD_fam"/>
</dbReference>
<protein>
    <submittedName>
        <fullName evidence="9">Methyltransferase</fullName>
    </submittedName>
</protein>